<dbReference type="OrthoDB" id="6513616at2759"/>
<dbReference type="Proteomes" id="UP000005205">
    <property type="component" value="Unassembled WGS sequence"/>
</dbReference>
<evidence type="ECO:0000313" key="3">
    <source>
        <dbReference type="Proteomes" id="UP000005205"/>
    </source>
</evidence>
<dbReference type="STRING" id="12957.A0A158NI72"/>
<feature type="region of interest" description="Disordered" evidence="1">
    <location>
        <begin position="189"/>
        <end position="222"/>
    </location>
</feature>
<accession>A0A158NI72</accession>
<dbReference type="FunCoup" id="A0A158NI72">
    <property type="interactions" value="1916"/>
</dbReference>
<dbReference type="GO" id="GO:0005768">
    <property type="term" value="C:endosome"/>
    <property type="evidence" value="ECO:0007669"/>
    <property type="project" value="TreeGrafter"/>
</dbReference>
<feature type="compositionally biased region" description="Polar residues" evidence="1">
    <location>
        <begin position="200"/>
        <end position="212"/>
    </location>
</feature>
<evidence type="ECO:0000256" key="1">
    <source>
        <dbReference type="SAM" id="MobiDB-lite"/>
    </source>
</evidence>
<dbReference type="AlphaFoldDB" id="A0A158NI72"/>
<protein>
    <recommendedName>
        <fullName evidence="4">OCIA domain-containing protein</fullName>
    </recommendedName>
</protein>
<dbReference type="PANTHER" id="PTHR13336">
    <property type="entry name" value="OVARIAN CARCINOMA IMMUNOREACTIVE ANTIGEN"/>
    <property type="match status" value="1"/>
</dbReference>
<organism evidence="2 3">
    <name type="scientific">Atta cephalotes</name>
    <name type="common">Leafcutter ant</name>
    <dbReference type="NCBI Taxonomy" id="12957"/>
    <lineage>
        <taxon>Eukaryota</taxon>
        <taxon>Metazoa</taxon>
        <taxon>Ecdysozoa</taxon>
        <taxon>Arthropoda</taxon>
        <taxon>Hexapoda</taxon>
        <taxon>Insecta</taxon>
        <taxon>Pterygota</taxon>
        <taxon>Neoptera</taxon>
        <taxon>Endopterygota</taxon>
        <taxon>Hymenoptera</taxon>
        <taxon>Apocrita</taxon>
        <taxon>Aculeata</taxon>
        <taxon>Formicoidea</taxon>
        <taxon>Formicidae</taxon>
        <taxon>Myrmicinae</taxon>
        <taxon>Atta</taxon>
    </lineage>
</organism>
<sequence>MTSAVITDVQQPDYPKYQRQGGLELTPEEINALRQCMKNSSILAPSIISAAIGYGICKITPFRANAKYIAIVSGVVGLMTGRLNAAKSCLTKIASMPNSTLRDRMMESGYFGNVAPHREALYYQGSQSEMNSYDTYSSINPDNSDFNISEDTDLSEPINIQKGASYEELRHQNRDEFYKKHKQWYTPKTRELPVTKETNEQVPTTSSQSPMQEKTKYGDVWG</sequence>
<feature type="compositionally biased region" description="Basic and acidic residues" evidence="1">
    <location>
        <begin position="189"/>
        <end position="199"/>
    </location>
</feature>
<reference evidence="2" key="2">
    <citation type="submission" date="2016-04" db="UniProtKB">
        <authorList>
            <consortium name="EnsemblMetazoa"/>
        </authorList>
    </citation>
    <scope>IDENTIFICATION</scope>
</reference>
<evidence type="ECO:0008006" key="4">
    <source>
        <dbReference type="Google" id="ProtNLM"/>
    </source>
</evidence>
<proteinExistence type="predicted"/>
<dbReference type="KEGG" id="acep:105620338"/>
<evidence type="ECO:0000313" key="2">
    <source>
        <dbReference type="EnsemblMetazoa" id="XP_012057230.1"/>
    </source>
</evidence>
<dbReference type="eggNOG" id="ENOG502RXQR">
    <property type="taxonomic scope" value="Eukaryota"/>
</dbReference>
<dbReference type="EnsemblMetazoa" id="XM_012201840.1">
    <property type="protein sequence ID" value="XP_012057230.1"/>
    <property type="gene ID" value="LOC105620338"/>
</dbReference>
<feature type="compositionally biased region" description="Basic and acidic residues" evidence="1">
    <location>
        <begin position="213"/>
        <end position="222"/>
    </location>
</feature>
<gene>
    <name evidence="2" type="primary">105620338</name>
</gene>
<dbReference type="InterPro" id="IPR040187">
    <property type="entry name" value="OCAD1/2"/>
</dbReference>
<dbReference type="PANTHER" id="PTHR13336:SF3">
    <property type="entry name" value="OCIA DOMAIN-CONTAINING PROTEIN 1"/>
    <property type="match status" value="1"/>
</dbReference>
<dbReference type="InParanoid" id="A0A158NI72"/>
<dbReference type="EMBL" id="ADTU01016029">
    <property type="status" value="NOT_ANNOTATED_CDS"/>
    <property type="molecule type" value="Genomic_DNA"/>
</dbReference>
<keyword evidence="3" id="KW-1185">Reference proteome</keyword>
<name>A0A158NI72_ATTCE</name>
<reference evidence="3" key="1">
    <citation type="journal article" date="2011" name="PLoS Genet.">
        <title>The genome sequence of the leaf-cutter ant Atta cephalotes reveals insights into its obligate symbiotic lifestyle.</title>
        <authorList>
            <person name="Suen G."/>
            <person name="Teiling C."/>
            <person name="Li L."/>
            <person name="Holt C."/>
            <person name="Abouheif E."/>
            <person name="Bornberg-Bauer E."/>
            <person name="Bouffard P."/>
            <person name="Caldera E.J."/>
            <person name="Cash E."/>
            <person name="Cavanaugh A."/>
            <person name="Denas O."/>
            <person name="Elhaik E."/>
            <person name="Fave M.J."/>
            <person name="Gadau J."/>
            <person name="Gibson J.D."/>
            <person name="Graur D."/>
            <person name="Grubbs K.J."/>
            <person name="Hagen D.E."/>
            <person name="Harkins T.T."/>
            <person name="Helmkampf M."/>
            <person name="Hu H."/>
            <person name="Johnson B.R."/>
            <person name="Kim J."/>
            <person name="Marsh S.E."/>
            <person name="Moeller J.A."/>
            <person name="Munoz-Torres M.C."/>
            <person name="Murphy M.C."/>
            <person name="Naughton M.C."/>
            <person name="Nigam S."/>
            <person name="Overson R."/>
            <person name="Rajakumar R."/>
            <person name="Reese J.T."/>
            <person name="Scott J.J."/>
            <person name="Smith C.R."/>
            <person name="Tao S."/>
            <person name="Tsutsui N.D."/>
            <person name="Viljakainen L."/>
            <person name="Wissler L."/>
            <person name="Yandell M.D."/>
            <person name="Zimmer F."/>
            <person name="Taylor J."/>
            <person name="Slater S.C."/>
            <person name="Clifton S.W."/>
            <person name="Warren W.C."/>
            <person name="Elsik C.G."/>
            <person name="Smith C.D."/>
            <person name="Weinstock G.M."/>
            <person name="Gerardo N.M."/>
            <person name="Currie C.R."/>
        </authorList>
    </citation>
    <scope>NUCLEOTIDE SEQUENCE [LARGE SCALE GENOMIC DNA]</scope>
</reference>